<dbReference type="EMBL" id="BOMM01000080">
    <property type="protein sequence ID" value="GIE16249.1"/>
    <property type="molecule type" value="Genomic_DNA"/>
</dbReference>
<dbReference type="InterPro" id="IPR002347">
    <property type="entry name" value="SDR_fam"/>
</dbReference>
<dbReference type="Proteomes" id="UP000598174">
    <property type="component" value="Unassembled WGS sequence"/>
</dbReference>
<dbReference type="InterPro" id="IPR036291">
    <property type="entry name" value="NAD(P)-bd_dom_sf"/>
</dbReference>
<evidence type="ECO:0000313" key="4">
    <source>
        <dbReference type="EMBL" id="GIE16249.1"/>
    </source>
</evidence>
<dbReference type="Pfam" id="PF13561">
    <property type="entry name" value="adh_short_C2"/>
    <property type="match status" value="1"/>
</dbReference>
<dbReference type="Gene3D" id="3.40.50.720">
    <property type="entry name" value="NAD(P)-binding Rossmann-like Domain"/>
    <property type="match status" value="1"/>
</dbReference>
<comment type="caution">
    <text evidence="4">The sequence shown here is derived from an EMBL/GenBank/DDBJ whole genome shotgun (WGS) entry which is preliminary data.</text>
</comment>
<dbReference type="GO" id="GO:0016616">
    <property type="term" value="F:oxidoreductase activity, acting on the CH-OH group of donors, NAD or NADP as acceptor"/>
    <property type="evidence" value="ECO:0007669"/>
    <property type="project" value="TreeGrafter"/>
</dbReference>
<gene>
    <name evidence="4" type="ORF">Afe05nite_80890</name>
</gene>
<dbReference type="PRINTS" id="PR00080">
    <property type="entry name" value="SDRFAMILY"/>
</dbReference>
<reference evidence="4" key="1">
    <citation type="submission" date="2021-01" db="EMBL/GenBank/DDBJ databases">
        <title>Whole genome shotgun sequence of Actinoplanes ferrugineus NBRC 15555.</title>
        <authorList>
            <person name="Komaki H."/>
            <person name="Tamura T."/>
        </authorList>
    </citation>
    <scope>NUCLEOTIDE SEQUENCE</scope>
    <source>
        <strain evidence="4">NBRC 15555</strain>
    </source>
</reference>
<dbReference type="PANTHER" id="PTHR42760">
    <property type="entry name" value="SHORT-CHAIN DEHYDROGENASES/REDUCTASES FAMILY MEMBER"/>
    <property type="match status" value="1"/>
</dbReference>
<organism evidence="4 5">
    <name type="scientific">Paractinoplanes ferrugineus</name>
    <dbReference type="NCBI Taxonomy" id="113564"/>
    <lineage>
        <taxon>Bacteria</taxon>
        <taxon>Bacillati</taxon>
        <taxon>Actinomycetota</taxon>
        <taxon>Actinomycetes</taxon>
        <taxon>Micromonosporales</taxon>
        <taxon>Micromonosporaceae</taxon>
        <taxon>Paractinoplanes</taxon>
    </lineage>
</organism>
<feature type="domain" description="Ketoreductase" evidence="3">
    <location>
        <begin position="8"/>
        <end position="190"/>
    </location>
</feature>
<dbReference type="AlphaFoldDB" id="A0A919MIP6"/>
<dbReference type="InterPro" id="IPR020904">
    <property type="entry name" value="Sc_DH/Rdtase_CS"/>
</dbReference>
<dbReference type="CDD" id="cd05233">
    <property type="entry name" value="SDR_c"/>
    <property type="match status" value="1"/>
</dbReference>
<name>A0A919MIP6_9ACTN</name>
<comment type="similarity">
    <text evidence="1">Belongs to the short-chain dehydrogenases/reductases (SDR) family.</text>
</comment>
<proteinExistence type="inferred from homology"/>
<dbReference type="PROSITE" id="PS00061">
    <property type="entry name" value="ADH_SHORT"/>
    <property type="match status" value="1"/>
</dbReference>
<sequence length="246" mass="25990">MDFELKGRHAVVTGGTRGIGRATVLALIEQGVAVTTCFTSDSAESESLPGAVADLGGQLHLVRTDVRDAEQVGALMDSAVGRFGPITALVNNAGVISHLPLEAMEPAEWHRILDTNVSGMYNTIRAALPHFTEQASVVNISSGVARHGMPFAAHYVTSKAAIFGLTRALCKELGPRGVRVNCLASGVIDNTGHKNPRGDEGKAMYVEMTSLRRLGEPAEIADVVCFLLSDASRYMTGAIFEVDGGI</sequence>
<keyword evidence="5" id="KW-1185">Reference proteome</keyword>
<dbReference type="RefSeq" id="WP_203822590.1">
    <property type="nucleotide sequence ID" value="NZ_BAAABP010000012.1"/>
</dbReference>
<dbReference type="PRINTS" id="PR00081">
    <property type="entry name" value="GDHRDH"/>
</dbReference>
<keyword evidence="2" id="KW-0560">Oxidoreductase</keyword>
<dbReference type="FunFam" id="3.40.50.720:FF:000084">
    <property type="entry name" value="Short-chain dehydrogenase reductase"/>
    <property type="match status" value="1"/>
</dbReference>
<protein>
    <submittedName>
        <fullName evidence="4">Short-chain dehydrogenase</fullName>
    </submittedName>
</protein>
<dbReference type="SMART" id="SM00822">
    <property type="entry name" value="PKS_KR"/>
    <property type="match status" value="1"/>
</dbReference>
<dbReference type="SUPFAM" id="SSF51735">
    <property type="entry name" value="NAD(P)-binding Rossmann-fold domains"/>
    <property type="match status" value="1"/>
</dbReference>
<evidence type="ECO:0000256" key="2">
    <source>
        <dbReference type="ARBA" id="ARBA00023002"/>
    </source>
</evidence>
<dbReference type="InterPro" id="IPR057326">
    <property type="entry name" value="KR_dom"/>
</dbReference>
<evidence type="ECO:0000313" key="5">
    <source>
        <dbReference type="Proteomes" id="UP000598174"/>
    </source>
</evidence>
<evidence type="ECO:0000256" key="1">
    <source>
        <dbReference type="ARBA" id="ARBA00006484"/>
    </source>
</evidence>
<dbReference type="PANTHER" id="PTHR42760:SF133">
    <property type="entry name" value="3-OXOACYL-[ACYL-CARRIER-PROTEIN] REDUCTASE"/>
    <property type="match status" value="1"/>
</dbReference>
<evidence type="ECO:0000259" key="3">
    <source>
        <dbReference type="SMART" id="SM00822"/>
    </source>
</evidence>
<accession>A0A919MIP6</accession>